<organism evidence="1 2">
    <name type="scientific">Astrephomene gubernaculifera</name>
    <dbReference type="NCBI Taxonomy" id="47775"/>
    <lineage>
        <taxon>Eukaryota</taxon>
        <taxon>Viridiplantae</taxon>
        <taxon>Chlorophyta</taxon>
        <taxon>core chlorophytes</taxon>
        <taxon>Chlorophyceae</taxon>
        <taxon>CS clade</taxon>
        <taxon>Chlamydomonadales</taxon>
        <taxon>Astrephomenaceae</taxon>
        <taxon>Astrephomene</taxon>
    </lineage>
</organism>
<name>A0AAD3DPA6_9CHLO</name>
<reference evidence="1 2" key="1">
    <citation type="journal article" date="2021" name="Sci. Rep.">
        <title>Genome sequencing of the multicellular alga Astrephomene provides insights into convergent evolution of germ-soma differentiation.</title>
        <authorList>
            <person name="Yamashita S."/>
            <person name="Yamamoto K."/>
            <person name="Matsuzaki R."/>
            <person name="Suzuki S."/>
            <person name="Yamaguchi H."/>
            <person name="Hirooka S."/>
            <person name="Minakuchi Y."/>
            <person name="Miyagishima S."/>
            <person name="Kawachi M."/>
            <person name="Toyoda A."/>
            <person name="Nozaki H."/>
        </authorList>
    </citation>
    <scope>NUCLEOTIDE SEQUENCE [LARGE SCALE GENOMIC DNA]</scope>
    <source>
        <strain evidence="1 2">NIES-4017</strain>
    </source>
</reference>
<feature type="non-terminal residue" evidence="1">
    <location>
        <position position="314"/>
    </location>
</feature>
<evidence type="ECO:0000313" key="1">
    <source>
        <dbReference type="EMBL" id="GFR45328.1"/>
    </source>
</evidence>
<comment type="caution">
    <text evidence="1">The sequence shown here is derived from an EMBL/GenBank/DDBJ whole genome shotgun (WGS) entry which is preliminary data.</text>
</comment>
<accession>A0AAD3DPA6</accession>
<gene>
    <name evidence="1" type="ORF">Agub_g6695</name>
</gene>
<sequence>PHPPPPSALNLHLSSFLAACQRHLPLLKPLTAASGAPLESRLLLLRVLRVLLRLDAGGLLQPGAALDFALNSYCGLLDTGAKPGYRGTWTPALQLLPTLAAHLPPGEPLNRLFGPAPPLPAAASIPGTPAASAAAAAATTAAAPMQPQSAGAVTLLVPCVCPSNSRRDHPDPSAPAALDMSMRLHALMLTLVQLSYTAAAASTAIAAVAASSTTTDSAGAGDRAAAAVQSVLTGHAAAASSLLESLLIVVQDMGGPMGHLLQTKLVRMFARVAAAAWNGTDAAVAATSTTAAADGAGTGPMHAASITSHWPGAT</sequence>
<evidence type="ECO:0000313" key="2">
    <source>
        <dbReference type="Proteomes" id="UP001054857"/>
    </source>
</evidence>
<feature type="non-terminal residue" evidence="1">
    <location>
        <position position="1"/>
    </location>
</feature>
<keyword evidence="2" id="KW-1185">Reference proteome</keyword>
<dbReference type="AlphaFoldDB" id="A0AAD3DPA6"/>
<dbReference type="EMBL" id="BMAR01000009">
    <property type="protein sequence ID" value="GFR45328.1"/>
    <property type="molecule type" value="Genomic_DNA"/>
</dbReference>
<proteinExistence type="predicted"/>
<protein>
    <submittedName>
        <fullName evidence="1">Uncharacterized protein</fullName>
    </submittedName>
</protein>
<dbReference type="Proteomes" id="UP001054857">
    <property type="component" value="Unassembled WGS sequence"/>
</dbReference>